<comment type="caution">
    <text evidence="4">The sequence shown here is derived from an EMBL/GenBank/DDBJ whole genome shotgun (WGS) entry which is preliminary data.</text>
</comment>
<sequence length="202" mass="23797">MLLSLLRMALRKQFYEKMTYVSNWVWLNFQVILECFRMASIISFTFREAVSQFSRLSFLQAYFNISLYRISHTKGWKVMPLFRNIHHNPEFFPDPQNFDPSRFNVGSVAKKGLISNCICFWMDAGCPKTQYFHAIWQRRALLSGNELAKLETLILIHHLLTNFKWEVVGSQNGIQYGPFQFLSMDCQPNFGKNPNMITSDNW</sequence>
<dbReference type="Gene3D" id="1.10.630.10">
    <property type="entry name" value="Cytochrome P450"/>
    <property type="match status" value="1"/>
</dbReference>
<evidence type="ECO:0000256" key="1">
    <source>
        <dbReference type="ARBA" id="ARBA00010617"/>
    </source>
</evidence>
<dbReference type="SUPFAM" id="SSF48264">
    <property type="entry name" value="Cytochrome P450"/>
    <property type="match status" value="1"/>
</dbReference>
<proteinExistence type="inferred from homology"/>
<evidence type="ECO:0000256" key="2">
    <source>
        <dbReference type="ARBA" id="ARBA00022723"/>
    </source>
</evidence>
<protein>
    <submittedName>
        <fullName evidence="4">Abscisic acid 8'-hydroxylase 4</fullName>
    </submittedName>
</protein>
<evidence type="ECO:0000256" key="3">
    <source>
        <dbReference type="ARBA" id="ARBA00023004"/>
    </source>
</evidence>
<dbReference type="GO" id="GO:0020037">
    <property type="term" value="F:heme binding"/>
    <property type="evidence" value="ECO:0007669"/>
    <property type="project" value="InterPro"/>
</dbReference>
<dbReference type="GO" id="GO:0016125">
    <property type="term" value="P:sterol metabolic process"/>
    <property type="evidence" value="ECO:0007669"/>
    <property type="project" value="TreeGrafter"/>
</dbReference>
<gene>
    <name evidence="4" type="primary">CYP707A4_4</name>
    <name evidence="4" type="ORF">CFP56_041029</name>
</gene>
<keyword evidence="5" id="KW-1185">Reference proteome</keyword>
<keyword evidence="3" id="KW-0408">Iron</keyword>
<organism evidence="4 5">
    <name type="scientific">Quercus suber</name>
    <name type="common">Cork oak</name>
    <dbReference type="NCBI Taxonomy" id="58331"/>
    <lineage>
        <taxon>Eukaryota</taxon>
        <taxon>Viridiplantae</taxon>
        <taxon>Streptophyta</taxon>
        <taxon>Embryophyta</taxon>
        <taxon>Tracheophyta</taxon>
        <taxon>Spermatophyta</taxon>
        <taxon>Magnoliopsida</taxon>
        <taxon>eudicotyledons</taxon>
        <taxon>Gunneridae</taxon>
        <taxon>Pentapetalae</taxon>
        <taxon>rosids</taxon>
        <taxon>fabids</taxon>
        <taxon>Fagales</taxon>
        <taxon>Fagaceae</taxon>
        <taxon>Quercus</taxon>
    </lineage>
</organism>
<dbReference type="GO" id="GO:0010295">
    <property type="term" value="F:(+)-abscisic acid 8'-hydroxylase activity"/>
    <property type="evidence" value="ECO:0007669"/>
    <property type="project" value="TreeGrafter"/>
</dbReference>
<name>A0AAW0LJI6_QUESU</name>
<dbReference type="Pfam" id="PF00067">
    <property type="entry name" value="p450"/>
    <property type="match status" value="1"/>
</dbReference>
<reference evidence="4 5" key="1">
    <citation type="journal article" date="2018" name="Sci. Data">
        <title>The draft genome sequence of cork oak.</title>
        <authorList>
            <person name="Ramos A.M."/>
            <person name="Usie A."/>
            <person name="Barbosa P."/>
            <person name="Barros P.M."/>
            <person name="Capote T."/>
            <person name="Chaves I."/>
            <person name="Simoes F."/>
            <person name="Abreu I."/>
            <person name="Carrasquinho I."/>
            <person name="Faro C."/>
            <person name="Guimaraes J.B."/>
            <person name="Mendonca D."/>
            <person name="Nobrega F."/>
            <person name="Rodrigues L."/>
            <person name="Saibo N.J.M."/>
            <person name="Varela M.C."/>
            <person name="Egas C."/>
            <person name="Matos J."/>
            <person name="Miguel C.M."/>
            <person name="Oliveira M.M."/>
            <person name="Ricardo C.P."/>
            <person name="Goncalves S."/>
        </authorList>
    </citation>
    <scope>NUCLEOTIDE SEQUENCE [LARGE SCALE GENOMIC DNA]</scope>
    <source>
        <strain evidence="5">cv. HL8</strain>
    </source>
</reference>
<dbReference type="InterPro" id="IPR036396">
    <property type="entry name" value="Cyt_P450_sf"/>
</dbReference>
<comment type="similarity">
    <text evidence="1">Belongs to the cytochrome P450 family.</text>
</comment>
<dbReference type="PANTHER" id="PTHR24286">
    <property type="entry name" value="CYTOCHROME P450 26"/>
    <property type="match status" value="1"/>
</dbReference>
<accession>A0AAW0LJI6</accession>
<dbReference type="AlphaFoldDB" id="A0AAW0LJI6"/>
<dbReference type="GO" id="GO:0005506">
    <property type="term" value="F:iron ion binding"/>
    <property type="evidence" value="ECO:0007669"/>
    <property type="project" value="InterPro"/>
</dbReference>
<dbReference type="InterPro" id="IPR001128">
    <property type="entry name" value="Cyt_P450"/>
</dbReference>
<dbReference type="EMBL" id="PKMF04000083">
    <property type="protein sequence ID" value="KAK7851807.1"/>
    <property type="molecule type" value="Genomic_DNA"/>
</dbReference>
<evidence type="ECO:0000313" key="5">
    <source>
        <dbReference type="Proteomes" id="UP000237347"/>
    </source>
</evidence>
<evidence type="ECO:0000313" key="4">
    <source>
        <dbReference type="EMBL" id="KAK7851807.1"/>
    </source>
</evidence>
<dbReference type="Proteomes" id="UP000237347">
    <property type="component" value="Unassembled WGS sequence"/>
</dbReference>
<dbReference type="PANTHER" id="PTHR24286:SF376">
    <property type="entry name" value="ABSCISIC ACID 8'-HYDROXYLASE 4"/>
    <property type="match status" value="1"/>
</dbReference>
<keyword evidence="2" id="KW-0479">Metal-binding</keyword>